<dbReference type="AlphaFoldDB" id="A0A9D4BTN1"/>
<dbReference type="GO" id="GO:0005783">
    <property type="term" value="C:endoplasmic reticulum"/>
    <property type="evidence" value="ECO:0007669"/>
    <property type="project" value="TreeGrafter"/>
</dbReference>
<dbReference type="InterPro" id="IPR042494">
    <property type="entry name" value="RNF103"/>
</dbReference>
<keyword evidence="4" id="KW-1133">Transmembrane helix</keyword>
<organism evidence="6 7">
    <name type="scientific">Dreissena polymorpha</name>
    <name type="common">Zebra mussel</name>
    <name type="synonym">Mytilus polymorpha</name>
    <dbReference type="NCBI Taxonomy" id="45954"/>
    <lineage>
        <taxon>Eukaryota</taxon>
        <taxon>Metazoa</taxon>
        <taxon>Spiralia</taxon>
        <taxon>Lophotrochozoa</taxon>
        <taxon>Mollusca</taxon>
        <taxon>Bivalvia</taxon>
        <taxon>Autobranchia</taxon>
        <taxon>Heteroconchia</taxon>
        <taxon>Euheterodonta</taxon>
        <taxon>Imparidentia</taxon>
        <taxon>Neoheterodontei</taxon>
        <taxon>Myida</taxon>
        <taxon>Dreissenoidea</taxon>
        <taxon>Dreissenidae</taxon>
        <taxon>Dreissena</taxon>
    </lineage>
</organism>
<keyword evidence="2" id="KW-0862">Zinc</keyword>
<proteinExistence type="predicted"/>
<dbReference type="GO" id="GO:0016567">
    <property type="term" value="P:protein ubiquitination"/>
    <property type="evidence" value="ECO:0007669"/>
    <property type="project" value="InterPro"/>
</dbReference>
<reference evidence="6" key="1">
    <citation type="journal article" date="2019" name="bioRxiv">
        <title>The Genome of the Zebra Mussel, Dreissena polymorpha: A Resource for Invasive Species Research.</title>
        <authorList>
            <person name="McCartney M.A."/>
            <person name="Auch B."/>
            <person name="Kono T."/>
            <person name="Mallez S."/>
            <person name="Zhang Y."/>
            <person name="Obille A."/>
            <person name="Becker A."/>
            <person name="Abrahante J.E."/>
            <person name="Garbe J."/>
            <person name="Badalamenti J.P."/>
            <person name="Herman A."/>
            <person name="Mangelson H."/>
            <person name="Liachko I."/>
            <person name="Sullivan S."/>
            <person name="Sone E.D."/>
            <person name="Koren S."/>
            <person name="Silverstein K.A.T."/>
            <person name="Beckman K.B."/>
            <person name="Gohl D.M."/>
        </authorList>
    </citation>
    <scope>NUCLEOTIDE SEQUENCE</scope>
    <source>
        <strain evidence="6">Duluth1</strain>
        <tissue evidence="6">Whole animal</tissue>
    </source>
</reference>
<evidence type="ECO:0000313" key="7">
    <source>
        <dbReference type="Proteomes" id="UP000828390"/>
    </source>
</evidence>
<protein>
    <recommendedName>
        <fullName evidence="5">RING-type domain-containing protein</fullName>
    </recommendedName>
</protein>
<dbReference type="Pfam" id="PF13639">
    <property type="entry name" value="zf-RING_2"/>
    <property type="match status" value="1"/>
</dbReference>
<evidence type="ECO:0000259" key="5">
    <source>
        <dbReference type="PROSITE" id="PS50089"/>
    </source>
</evidence>
<keyword evidence="7" id="KW-1185">Reference proteome</keyword>
<keyword evidence="1 3" id="KW-0863">Zinc-finger</keyword>
<dbReference type="GO" id="GO:0004842">
    <property type="term" value="F:ubiquitin-protein transferase activity"/>
    <property type="evidence" value="ECO:0007669"/>
    <property type="project" value="InterPro"/>
</dbReference>
<keyword evidence="4" id="KW-0472">Membrane</keyword>
<evidence type="ECO:0000256" key="4">
    <source>
        <dbReference type="SAM" id="Phobius"/>
    </source>
</evidence>
<comment type="caution">
    <text evidence="6">The sequence shown here is derived from an EMBL/GenBank/DDBJ whole genome shotgun (WGS) entry which is preliminary data.</text>
</comment>
<evidence type="ECO:0000313" key="6">
    <source>
        <dbReference type="EMBL" id="KAH3708122.1"/>
    </source>
</evidence>
<feature type="domain" description="RING-type" evidence="5">
    <location>
        <begin position="612"/>
        <end position="654"/>
    </location>
</feature>
<dbReference type="EMBL" id="JAIWYP010000014">
    <property type="protein sequence ID" value="KAH3708122.1"/>
    <property type="molecule type" value="Genomic_DNA"/>
</dbReference>
<reference evidence="6" key="2">
    <citation type="submission" date="2020-11" db="EMBL/GenBank/DDBJ databases">
        <authorList>
            <person name="McCartney M.A."/>
            <person name="Auch B."/>
            <person name="Kono T."/>
            <person name="Mallez S."/>
            <person name="Becker A."/>
            <person name="Gohl D.M."/>
            <person name="Silverstein K.A.T."/>
            <person name="Koren S."/>
            <person name="Bechman K.B."/>
            <person name="Herman A."/>
            <person name="Abrahante J.E."/>
            <person name="Garbe J."/>
        </authorList>
    </citation>
    <scope>NUCLEOTIDE SEQUENCE</scope>
    <source>
        <strain evidence="6">Duluth1</strain>
        <tissue evidence="6">Whole animal</tissue>
    </source>
</reference>
<dbReference type="GO" id="GO:0036503">
    <property type="term" value="P:ERAD pathway"/>
    <property type="evidence" value="ECO:0007669"/>
    <property type="project" value="TreeGrafter"/>
</dbReference>
<feature type="transmembrane region" description="Helical" evidence="4">
    <location>
        <begin position="355"/>
        <end position="377"/>
    </location>
</feature>
<keyword evidence="1 3" id="KW-0479">Metal-binding</keyword>
<dbReference type="InterPro" id="IPR013083">
    <property type="entry name" value="Znf_RING/FYVE/PHD"/>
</dbReference>
<dbReference type="Gene3D" id="3.30.40.10">
    <property type="entry name" value="Zinc/RING finger domain, C3HC4 (zinc finger)"/>
    <property type="match status" value="1"/>
</dbReference>
<dbReference type="SUPFAM" id="SSF57850">
    <property type="entry name" value="RING/U-box"/>
    <property type="match status" value="1"/>
</dbReference>
<gene>
    <name evidence="6" type="ORF">DPMN_067561</name>
</gene>
<keyword evidence="4" id="KW-0812">Transmembrane</keyword>
<dbReference type="SMART" id="SM00184">
    <property type="entry name" value="RING"/>
    <property type="match status" value="1"/>
</dbReference>
<sequence length="669" mass="76402">MAVWIKVALLLVYLSVLFILTRLLEATIWYEQGQMSLQFLDPMTLSVLRLKAILEQRGVSFENMLEKQELSNLVQATGPVRGEELQVTQSSEDTPITNYTSDLDFYEQVEDAKDSMWLVEVVVEERPLLSDSGWHSIRLSLTKFGVRFGRFDCQHHTRMCTRKGWFSSRLVLAVPENFLSKANVVLYTYPGPMKVNAIFEWIKQNSNQQVKQVEDAYDLQDNWLTFPAALSPQVRVLCLSTLTSVPLFLSSLSVKFPGRVKIGRVNAATKKGQEIVKKLDIKKVPSYLVLTKQKIYYYGYQRGEVMTFKAWEIFLKCAYPNMNDIFIWSIILTNIAGCFEVCLANGGIFKRVIKLLFCLFQYNIILLLVWILTLGLLQLPFVEHLTFTSLQVIRIFTLDPIFSVIRNDLLVYSSNYTIPVCTLLVLIAIVSYFKPSSAQESEEESDWWNFSNLRTLNYHNGWEMMRLRPFDQIFNPSFGTPAATDIEHQSPVTVNSLEYISLLPVWLHVQHTCKCTISYLFSSEYTGMNSSPTMDLTPSIVHCCECGAESATLDSSLSGSSEITNDVLEMSTLGSTAHLPWNGLPHCARSSTIKNKNIHRGRPISYLVDSHCVICLEAYQAGSQLRGLPCRHVFHDKCILTWLLRDNHFCPTCRFPAFQISDYNDQHSE</sequence>
<accession>A0A9D4BTN1</accession>
<dbReference type="OrthoDB" id="21204at2759"/>
<dbReference type="CDD" id="cd16473">
    <property type="entry name" value="RING-H2_RNF103"/>
    <property type="match status" value="1"/>
</dbReference>
<dbReference type="Proteomes" id="UP000828390">
    <property type="component" value="Unassembled WGS sequence"/>
</dbReference>
<dbReference type="PANTHER" id="PTHR15302:SF0">
    <property type="entry name" value="E3 UBIQUITIN-PROTEIN LIGASE RNF103"/>
    <property type="match status" value="1"/>
</dbReference>
<dbReference type="PANTHER" id="PTHR15302">
    <property type="entry name" value="E3 UBIQUITIN-PROTEIN LIGASE RNF103"/>
    <property type="match status" value="1"/>
</dbReference>
<feature type="transmembrane region" description="Helical" evidence="4">
    <location>
        <begin position="325"/>
        <end position="343"/>
    </location>
</feature>
<dbReference type="GO" id="GO:0008270">
    <property type="term" value="F:zinc ion binding"/>
    <property type="evidence" value="ECO:0007669"/>
    <property type="project" value="UniProtKB-KW"/>
</dbReference>
<evidence type="ECO:0000256" key="3">
    <source>
        <dbReference type="PROSITE-ProRule" id="PRU00175"/>
    </source>
</evidence>
<evidence type="ECO:0000256" key="1">
    <source>
        <dbReference type="ARBA" id="ARBA00022771"/>
    </source>
</evidence>
<name>A0A9D4BTN1_DREPO</name>
<evidence type="ECO:0000256" key="2">
    <source>
        <dbReference type="ARBA" id="ARBA00022833"/>
    </source>
</evidence>
<dbReference type="InterPro" id="IPR001841">
    <property type="entry name" value="Znf_RING"/>
</dbReference>
<dbReference type="PROSITE" id="PS50089">
    <property type="entry name" value="ZF_RING_2"/>
    <property type="match status" value="1"/>
</dbReference>